<evidence type="ECO:0000256" key="2">
    <source>
        <dbReference type="PROSITE-ProRule" id="PRU00708"/>
    </source>
</evidence>
<accession>A0AAV9EE40</accession>
<feature type="repeat" description="PPR" evidence="2">
    <location>
        <begin position="394"/>
        <end position="428"/>
    </location>
</feature>
<dbReference type="PANTHER" id="PTHR46862:SF2">
    <property type="entry name" value="OS02G0611400 PROTEIN"/>
    <property type="match status" value="1"/>
</dbReference>
<dbReference type="Pfam" id="PF13041">
    <property type="entry name" value="PPR_2"/>
    <property type="match status" value="1"/>
</dbReference>
<evidence type="ECO:0000313" key="5">
    <source>
        <dbReference type="Proteomes" id="UP001180020"/>
    </source>
</evidence>
<reference evidence="4" key="1">
    <citation type="journal article" date="2023" name="Nat. Commun.">
        <title>Diploid and tetraploid genomes of Acorus and the evolution of monocots.</title>
        <authorList>
            <person name="Ma L."/>
            <person name="Liu K.W."/>
            <person name="Li Z."/>
            <person name="Hsiao Y.Y."/>
            <person name="Qi Y."/>
            <person name="Fu T."/>
            <person name="Tang G.D."/>
            <person name="Zhang D."/>
            <person name="Sun W.H."/>
            <person name="Liu D.K."/>
            <person name="Li Y."/>
            <person name="Chen G.Z."/>
            <person name="Liu X.D."/>
            <person name="Liao X.Y."/>
            <person name="Jiang Y.T."/>
            <person name="Yu X."/>
            <person name="Hao Y."/>
            <person name="Huang J."/>
            <person name="Zhao X.W."/>
            <person name="Ke S."/>
            <person name="Chen Y.Y."/>
            <person name="Wu W.L."/>
            <person name="Hsu J.L."/>
            <person name="Lin Y.F."/>
            <person name="Huang M.D."/>
            <person name="Li C.Y."/>
            <person name="Huang L."/>
            <person name="Wang Z.W."/>
            <person name="Zhao X."/>
            <person name="Zhong W.Y."/>
            <person name="Peng D.H."/>
            <person name="Ahmad S."/>
            <person name="Lan S."/>
            <person name="Zhang J.S."/>
            <person name="Tsai W.C."/>
            <person name="Van de Peer Y."/>
            <person name="Liu Z.J."/>
        </authorList>
    </citation>
    <scope>NUCLEOTIDE SEQUENCE</scope>
    <source>
        <strain evidence="4">CP</strain>
    </source>
</reference>
<sequence length="696" mass="78572">MPPKKMRPIFLLRQSLKTHIRHTAKNLSTSPSRHLPLFNTSRPLQTLKPTTTTSAASAAGGPFFHSRSLHEASADEDPASEGEEDGPMNEFLSRFVSLMRSKLVEAYPDCEKPTIDSMLLVIAQKVVSEMDGSGLDPKLRPLSASAVSADLSEDLWRTVWEISNSVFEGMKNERRRREMKGFLQCDDVKAMCRFAADVGVRGDLLHEFRLKWAREKLEESERYRELMRNPPGVAREEAETPVEVVDLPKRRGKIKYKIHGLDLSGPEWAEVAFKTEEGEKRVFTEVAKPVMGKCKLVTERLLAMGEGGELSGVVGEWKELLEPSRVDWVTLMERAKERSQGLHYKLAELLLDEESYRPTISDYSKLIDNYAKEGRVEDAERILNKMTDKGLKPDAVVHTILVHLYSKAGNLELAEAAFNNLRSQDFRPSLRLYSSMIMAYVKAGSPKSGEALMKEMEMRDIKPTNEIYMGLLKAFAERGHVDGAQRIFTTMQIAGLHPTLESCTLVVEAYGRAGDVDHARSNFDFMLKAGHKPDDRCVAAMIAAYEKKNMLDKALNLLLELEKDGFEPGTATYSVLVDWLGKLQLVDEAEQMLMKINEKGEEAPFEINVSICEMYSRAGVKEKAFEALQRLEAEKERLREDEFERIVEGLLAGGFVSDAKRVHELMQERGFVSSERLRVSLMAAQAIPRQRPRPSK</sequence>
<feature type="repeat" description="PPR" evidence="2">
    <location>
        <begin position="359"/>
        <end position="393"/>
    </location>
</feature>
<reference evidence="4" key="2">
    <citation type="submission" date="2023-06" db="EMBL/GenBank/DDBJ databases">
        <authorList>
            <person name="Ma L."/>
            <person name="Liu K.-W."/>
            <person name="Li Z."/>
            <person name="Hsiao Y.-Y."/>
            <person name="Qi Y."/>
            <person name="Fu T."/>
            <person name="Tang G."/>
            <person name="Zhang D."/>
            <person name="Sun W.-H."/>
            <person name="Liu D.-K."/>
            <person name="Li Y."/>
            <person name="Chen G.-Z."/>
            <person name="Liu X.-D."/>
            <person name="Liao X.-Y."/>
            <person name="Jiang Y.-T."/>
            <person name="Yu X."/>
            <person name="Hao Y."/>
            <person name="Huang J."/>
            <person name="Zhao X.-W."/>
            <person name="Ke S."/>
            <person name="Chen Y.-Y."/>
            <person name="Wu W.-L."/>
            <person name="Hsu J.-L."/>
            <person name="Lin Y.-F."/>
            <person name="Huang M.-D."/>
            <person name="Li C.-Y."/>
            <person name="Huang L."/>
            <person name="Wang Z.-W."/>
            <person name="Zhao X."/>
            <person name="Zhong W.-Y."/>
            <person name="Peng D.-H."/>
            <person name="Ahmad S."/>
            <person name="Lan S."/>
            <person name="Zhang J.-S."/>
            <person name="Tsai W.-C."/>
            <person name="Van De Peer Y."/>
            <person name="Liu Z.-J."/>
        </authorList>
    </citation>
    <scope>NUCLEOTIDE SEQUENCE</scope>
    <source>
        <strain evidence="4">CP</strain>
        <tissue evidence="4">Leaves</tissue>
    </source>
</reference>
<name>A0AAV9EE40_ACOCL</name>
<feature type="domain" description="PROP1-like PPR" evidence="3">
    <location>
        <begin position="374"/>
        <end position="480"/>
    </location>
</feature>
<dbReference type="EMBL" id="JAUJYO010000007">
    <property type="protein sequence ID" value="KAK1311770.1"/>
    <property type="molecule type" value="Genomic_DNA"/>
</dbReference>
<dbReference type="Proteomes" id="UP001180020">
    <property type="component" value="Unassembled WGS sequence"/>
</dbReference>
<feature type="repeat" description="PPR" evidence="2">
    <location>
        <begin position="534"/>
        <end position="568"/>
    </location>
</feature>
<keyword evidence="5" id="KW-1185">Reference proteome</keyword>
<evidence type="ECO:0000313" key="4">
    <source>
        <dbReference type="EMBL" id="KAK1311770.1"/>
    </source>
</evidence>
<protein>
    <recommendedName>
        <fullName evidence="3">PROP1-like PPR domain-containing protein</fullName>
    </recommendedName>
</protein>
<evidence type="ECO:0000256" key="1">
    <source>
        <dbReference type="ARBA" id="ARBA00022737"/>
    </source>
</evidence>
<feature type="repeat" description="PPR" evidence="2">
    <location>
        <begin position="464"/>
        <end position="498"/>
    </location>
</feature>
<evidence type="ECO:0000259" key="3">
    <source>
        <dbReference type="Pfam" id="PF17177"/>
    </source>
</evidence>
<dbReference type="InterPro" id="IPR033443">
    <property type="entry name" value="PROP1-like_PPR_dom"/>
</dbReference>
<dbReference type="NCBIfam" id="TIGR00756">
    <property type="entry name" value="PPR"/>
    <property type="match status" value="4"/>
</dbReference>
<proteinExistence type="predicted"/>
<dbReference type="Gene3D" id="1.25.40.10">
    <property type="entry name" value="Tetratricopeptide repeat domain"/>
    <property type="match status" value="2"/>
</dbReference>
<feature type="repeat" description="PPR" evidence="2">
    <location>
        <begin position="499"/>
        <end position="533"/>
    </location>
</feature>
<gene>
    <name evidence="4" type="ORF">QJS10_CPA07g00776</name>
</gene>
<dbReference type="Pfam" id="PF17177">
    <property type="entry name" value="PPR_long"/>
    <property type="match status" value="1"/>
</dbReference>
<dbReference type="InterPro" id="IPR011990">
    <property type="entry name" value="TPR-like_helical_dom_sf"/>
</dbReference>
<feature type="repeat" description="PPR" evidence="2">
    <location>
        <begin position="429"/>
        <end position="463"/>
    </location>
</feature>
<dbReference type="Pfam" id="PF01535">
    <property type="entry name" value="PPR"/>
    <property type="match status" value="1"/>
</dbReference>
<comment type="caution">
    <text evidence="4">The sequence shown here is derived from an EMBL/GenBank/DDBJ whole genome shotgun (WGS) entry which is preliminary data.</text>
</comment>
<organism evidence="4 5">
    <name type="scientific">Acorus calamus</name>
    <name type="common">Sweet flag</name>
    <dbReference type="NCBI Taxonomy" id="4465"/>
    <lineage>
        <taxon>Eukaryota</taxon>
        <taxon>Viridiplantae</taxon>
        <taxon>Streptophyta</taxon>
        <taxon>Embryophyta</taxon>
        <taxon>Tracheophyta</taxon>
        <taxon>Spermatophyta</taxon>
        <taxon>Magnoliopsida</taxon>
        <taxon>Liliopsida</taxon>
        <taxon>Acoraceae</taxon>
        <taxon>Acorus</taxon>
    </lineage>
</organism>
<dbReference type="PANTHER" id="PTHR46862">
    <property type="entry name" value="OS07G0661900 PROTEIN"/>
    <property type="match status" value="1"/>
</dbReference>
<dbReference type="PROSITE" id="PS51375">
    <property type="entry name" value="PPR"/>
    <property type="match status" value="6"/>
</dbReference>
<dbReference type="InterPro" id="IPR002885">
    <property type="entry name" value="PPR_rpt"/>
</dbReference>
<keyword evidence="1" id="KW-0677">Repeat</keyword>
<dbReference type="AlphaFoldDB" id="A0AAV9EE40"/>